<proteinExistence type="predicted"/>
<evidence type="ECO:0008006" key="3">
    <source>
        <dbReference type="Google" id="ProtNLM"/>
    </source>
</evidence>
<gene>
    <name evidence="1" type="ORF">A2773_03750</name>
</gene>
<organism evidence="1 2">
    <name type="scientific">Candidatus Gottesmanbacteria bacterium RIFCSPHIGHO2_01_FULL_39_10</name>
    <dbReference type="NCBI Taxonomy" id="1798375"/>
    <lineage>
        <taxon>Bacteria</taxon>
        <taxon>Candidatus Gottesmaniibacteriota</taxon>
    </lineage>
</organism>
<protein>
    <recommendedName>
        <fullName evidence="3">(d)CMP kinase</fullName>
    </recommendedName>
</protein>
<dbReference type="InterPro" id="IPR027417">
    <property type="entry name" value="P-loop_NTPase"/>
</dbReference>
<dbReference type="SUPFAM" id="SSF52540">
    <property type="entry name" value="P-loop containing nucleoside triphosphate hydrolases"/>
    <property type="match status" value="1"/>
</dbReference>
<accession>A0A1F5ZSA1</accession>
<dbReference type="Gene3D" id="3.40.50.300">
    <property type="entry name" value="P-loop containing nucleotide triphosphate hydrolases"/>
    <property type="match status" value="1"/>
</dbReference>
<comment type="caution">
    <text evidence="1">The sequence shown here is derived from an EMBL/GenBank/DDBJ whole genome shotgun (WGS) entry which is preliminary data.</text>
</comment>
<evidence type="ECO:0000313" key="2">
    <source>
        <dbReference type="Proteomes" id="UP000177383"/>
    </source>
</evidence>
<name>A0A1F5ZSA1_9BACT</name>
<reference evidence="1 2" key="1">
    <citation type="journal article" date="2016" name="Nat. Commun.">
        <title>Thousands of microbial genomes shed light on interconnected biogeochemical processes in an aquifer system.</title>
        <authorList>
            <person name="Anantharaman K."/>
            <person name="Brown C.T."/>
            <person name="Hug L.A."/>
            <person name="Sharon I."/>
            <person name="Castelle C.J."/>
            <person name="Probst A.J."/>
            <person name="Thomas B.C."/>
            <person name="Singh A."/>
            <person name="Wilkins M.J."/>
            <person name="Karaoz U."/>
            <person name="Brodie E.L."/>
            <person name="Williams K.H."/>
            <person name="Hubbard S.S."/>
            <person name="Banfield J.F."/>
        </authorList>
    </citation>
    <scope>NUCLEOTIDE SEQUENCE [LARGE SCALE GENOMIC DNA]</scope>
</reference>
<evidence type="ECO:0000313" key="1">
    <source>
        <dbReference type="EMBL" id="OGG14992.1"/>
    </source>
</evidence>
<dbReference type="EMBL" id="MFJE01000007">
    <property type="protein sequence ID" value="OGG14992.1"/>
    <property type="molecule type" value="Genomic_DNA"/>
</dbReference>
<dbReference type="Proteomes" id="UP000177383">
    <property type="component" value="Unassembled WGS sequence"/>
</dbReference>
<dbReference type="AlphaFoldDB" id="A0A1F5ZSA1"/>
<dbReference type="STRING" id="1798375.A2773_03750"/>
<dbReference type="Pfam" id="PF13189">
    <property type="entry name" value="Cytidylate_kin2"/>
    <property type="match status" value="1"/>
</dbReference>
<sequence length="193" mass="22471">MENSNISAKWRNITISGRVASGATTLFNKLRQELAPQGWKFFSGGEFMREYAIKHNLISSEDTSHHKATVYSDEFDIEVDGMMKKRLSEEENLVIEADLAGFNAKGIDGVLKILLICDDALRIDRIVNRDNVTIEEAKKHIREREEENIKKWRRLYGEYDFWDLKYYDLVIDTYKNSPQETVDLVFRSLEGKL</sequence>